<gene>
    <name evidence="1" type="ORF">GCM10009798_32550</name>
</gene>
<sequence length="366" mass="39503">MPRALLLTMQDLGAWRAKADDGERPGGALPYGLDELSGDFDLVWDESYRHHRATAYAARAIDRGARAAAPGLQGLVPAANGVRVRPRPDVALSVFENIGLGYARVQAVLPRDRRVAHVMMVCWLAEDATTMSGGQRRSVARSLRGASRIVVFSSNQVAALADLGADQERIDVVPFGVDADYYSPSRVASPPGGRGLVAVGSDSRRDYATLFAAAELAHVPVAVLCQPRNVEGLRPPPEVTLLHDVYDADYRRLLHEADLVVTTTTAPAYPSGQSVVLEAMAMGRATLTTDSPAMREYVHDGVTGVLSPPGDAPVLARHMTELLAAADRRESLGRAAGEDVRRRFTHRLMWRGVADVMRAATVREGR</sequence>
<dbReference type="Pfam" id="PF13692">
    <property type="entry name" value="Glyco_trans_1_4"/>
    <property type="match status" value="1"/>
</dbReference>
<dbReference type="PANTHER" id="PTHR12526:SF590">
    <property type="entry name" value="ALPHA-MALTOSE-1-PHOSPHATE SYNTHASE"/>
    <property type="match status" value="1"/>
</dbReference>
<dbReference type="Gene3D" id="3.40.50.2000">
    <property type="entry name" value="Glycogen Phosphorylase B"/>
    <property type="match status" value="2"/>
</dbReference>
<accession>A0ABN2RJ21</accession>
<evidence type="ECO:0000313" key="1">
    <source>
        <dbReference type="EMBL" id="GAA1969454.1"/>
    </source>
</evidence>
<proteinExistence type="predicted"/>
<comment type="caution">
    <text evidence="1">The sequence shown here is derived from an EMBL/GenBank/DDBJ whole genome shotgun (WGS) entry which is preliminary data.</text>
</comment>
<evidence type="ECO:0008006" key="3">
    <source>
        <dbReference type="Google" id="ProtNLM"/>
    </source>
</evidence>
<dbReference type="PANTHER" id="PTHR12526">
    <property type="entry name" value="GLYCOSYLTRANSFERASE"/>
    <property type="match status" value="1"/>
</dbReference>
<dbReference type="EMBL" id="BAAAPB010000004">
    <property type="protein sequence ID" value="GAA1969454.1"/>
    <property type="molecule type" value="Genomic_DNA"/>
</dbReference>
<name>A0ABN2RJ21_9ACTN</name>
<organism evidence="1 2">
    <name type="scientific">Nocardioides panacihumi</name>
    <dbReference type="NCBI Taxonomy" id="400774"/>
    <lineage>
        <taxon>Bacteria</taxon>
        <taxon>Bacillati</taxon>
        <taxon>Actinomycetota</taxon>
        <taxon>Actinomycetes</taxon>
        <taxon>Propionibacteriales</taxon>
        <taxon>Nocardioidaceae</taxon>
        <taxon>Nocardioides</taxon>
    </lineage>
</organism>
<dbReference type="SUPFAM" id="SSF53756">
    <property type="entry name" value="UDP-Glycosyltransferase/glycogen phosphorylase"/>
    <property type="match status" value="1"/>
</dbReference>
<dbReference type="CDD" id="cd03801">
    <property type="entry name" value="GT4_PimA-like"/>
    <property type="match status" value="1"/>
</dbReference>
<protein>
    <recommendedName>
        <fullName evidence="3">Glycosyltransferase</fullName>
    </recommendedName>
</protein>
<keyword evidence="2" id="KW-1185">Reference proteome</keyword>
<evidence type="ECO:0000313" key="2">
    <source>
        <dbReference type="Proteomes" id="UP001500571"/>
    </source>
</evidence>
<dbReference type="RefSeq" id="WP_344046579.1">
    <property type="nucleotide sequence ID" value="NZ_BAAAPB010000004.1"/>
</dbReference>
<reference evidence="1 2" key="1">
    <citation type="journal article" date="2019" name="Int. J. Syst. Evol. Microbiol.">
        <title>The Global Catalogue of Microorganisms (GCM) 10K type strain sequencing project: providing services to taxonomists for standard genome sequencing and annotation.</title>
        <authorList>
            <consortium name="The Broad Institute Genomics Platform"/>
            <consortium name="The Broad Institute Genome Sequencing Center for Infectious Disease"/>
            <person name="Wu L."/>
            <person name="Ma J."/>
        </authorList>
    </citation>
    <scope>NUCLEOTIDE SEQUENCE [LARGE SCALE GENOMIC DNA]</scope>
    <source>
        <strain evidence="1 2">JCM 15309</strain>
    </source>
</reference>
<dbReference type="Proteomes" id="UP001500571">
    <property type="component" value="Unassembled WGS sequence"/>
</dbReference>